<name>A0A0U5FL76_XANCI</name>
<gene>
    <name evidence="2" type="ORF">XAC3562_970001</name>
</gene>
<feature type="transmembrane region" description="Helical" evidence="1">
    <location>
        <begin position="136"/>
        <end position="162"/>
    </location>
</feature>
<organism evidence="2 3">
    <name type="scientific">Xanthomonas citri pv. citri</name>
    <dbReference type="NCBI Taxonomy" id="611301"/>
    <lineage>
        <taxon>Bacteria</taxon>
        <taxon>Pseudomonadati</taxon>
        <taxon>Pseudomonadota</taxon>
        <taxon>Gammaproteobacteria</taxon>
        <taxon>Lysobacterales</taxon>
        <taxon>Lysobacteraceae</taxon>
        <taxon>Xanthomonas</taxon>
    </lineage>
</organism>
<feature type="transmembrane region" description="Helical" evidence="1">
    <location>
        <begin position="105"/>
        <end position="130"/>
    </location>
</feature>
<keyword evidence="1" id="KW-0812">Transmembrane</keyword>
<dbReference type="Proteomes" id="UP000052230">
    <property type="component" value="Unassembled WGS sequence"/>
</dbReference>
<feature type="transmembrane region" description="Helical" evidence="1">
    <location>
        <begin position="77"/>
        <end position="98"/>
    </location>
</feature>
<keyword evidence="1" id="KW-0472">Membrane</keyword>
<reference evidence="2 3" key="1">
    <citation type="submission" date="2014-09" db="EMBL/GenBank/DDBJ databases">
        <authorList>
            <person name="Regsiter A."/>
        </authorList>
    </citation>
    <scope>NUCLEOTIDE SEQUENCE [LARGE SCALE GENOMIC DNA]</scope>
</reference>
<evidence type="ECO:0000313" key="3">
    <source>
        <dbReference type="Proteomes" id="UP000052230"/>
    </source>
</evidence>
<proteinExistence type="predicted"/>
<sequence length="199" mass="21340">MLVLRLLATAMLSTRFGYGRPAAFARLRAWAFCDGDSGLECEAPFGLDVFQGADVLVARFLAAVEVPFFAAVRLDGAFLVAPFFSAVRLFAAAFLLALRATLDGAVFLAEALAAAVFFVARLFGAVFFAAVFFADFFVAVLFVAACLVALFFAAVFFTAVFFEPSPLLAPLVALACCRRAYTRAAQRWPASPPQSSQAM</sequence>
<evidence type="ECO:0000313" key="2">
    <source>
        <dbReference type="EMBL" id="CEG19218.1"/>
    </source>
</evidence>
<comment type="caution">
    <text evidence="2">The sequence shown here is derived from an EMBL/GenBank/DDBJ whole genome shotgun (WGS) entry which is preliminary data.</text>
</comment>
<keyword evidence="3" id="KW-1185">Reference proteome</keyword>
<dbReference type="EMBL" id="CCXZ01000196">
    <property type="protein sequence ID" value="CEG19218.1"/>
    <property type="molecule type" value="Genomic_DNA"/>
</dbReference>
<protein>
    <submittedName>
        <fullName evidence="2">Uncharacterized protein</fullName>
    </submittedName>
</protein>
<accession>A0A0U5FL76</accession>
<evidence type="ECO:0000256" key="1">
    <source>
        <dbReference type="SAM" id="Phobius"/>
    </source>
</evidence>
<dbReference type="AlphaFoldDB" id="A0A0U5FL76"/>
<keyword evidence="1" id="KW-1133">Transmembrane helix</keyword>